<dbReference type="EMBL" id="AGUE01000092">
    <property type="protein sequence ID" value="EHL00222.1"/>
    <property type="molecule type" value="Genomic_DNA"/>
</dbReference>
<evidence type="ECO:0000256" key="4">
    <source>
        <dbReference type="PROSITE-ProRule" id="PRU01363"/>
    </source>
</evidence>
<evidence type="ECO:0000313" key="10">
    <source>
        <dbReference type="Proteomes" id="UP000005446"/>
    </source>
</evidence>
<dbReference type="GO" id="GO:0044550">
    <property type="term" value="P:secondary metabolite biosynthetic process"/>
    <property type="evidence" value="ECO:0007669"/>
    <property type="project" value="TreeGrafter"/>
</dbReference>
<dbReference type="OrthoDB" id="329835at2759"/>
<dbReference type="GO" id="GO:0004315">
    <property type="term" value="F:3-oxoacyl-[acyl-carrier-protein] synthase activity"/>
    <property type="evidence" value="ECO:0007669"/>
    <property type="project" value="InterPro"/>
</dbReference>
<feature type="region of interest" description="Disordered" evidence="5">
    <location>
        <begin position="1538"/>
        <end position="1584"/>
    </location>
</feature>
<dbReference type="Pfam" id="PF00975">
    <property type="entry name" value="Thioesterase"/>
    <property type="match status" value="1"/>
</dbReference>
<dbReference type="PROSITE" id="PS00606">
    <property type="entry name" value="KS3_1"/>
    <property type="match status" value="1"/>
</dbReference>
<gene>
    <name evidence="9" type="ORF">M7I_3853</name>
</gene>
<dbReference type="PANTHER" id="PTHR43775:SF37">
    <property type="entry name" value="SI:DKEY-61P9.11"/>
    <property type="match status" value="1"/>
</dbReference>
<keyword evidence="1" id="KW-0596">Phosphopantetheine</keyword>
<dbReference type="InterPro" id="IPR016036">
    <property type="entry name" value="Malonyl_transacylase_ACP-bd"/>
</dbReference>
<evidence type="ECO:0000256" key="3">
    <source>
        <dbReference type="ARBA" id="ARBA00022679"/>
    </source>
</evidence>
<keyword evidence="2" id="KW-0597">Phosphoprotein</keyword>
<dbReference type="InterPro" id="IPR050091">
    <property type="entry name" value="PKS_NRPS_Biosynth_Enz"/>
</dbReference>
<feature type="region of interest" description="C-terminal hotdog fold" evidence="4">
    <location>
        <begin position="1264"/>
        <end position="1411"/>
    </location>
</feature>
<dbReference type="InterPro" id="IPR014030">
    <property type="entry name" value="Ketoacyl_synth_N"/>
</dbReference>
<dbReference type="Pfam" id="PF22621">
    <property type="entry name" value="CurL-like_PKS_C"/>
    <property type="match status" value="1"/>
</dbReference>
<dbReference type="Pfam" id="PF00698">
    <property type="entry name" value="Acyl_transf_1"/>
    <property type="match status" value="1"/>
</dbReference>
<keyword evidence="10" id="KW-1185">Reference proteome</keyword>
<dbReference type="InterPro" id="IPR001227">
    <property type="entry name" value="Ac_transferase_dom_sf"/>
</dbReference>
<protein>
    <submittedName>
        <fullName evidence="9">Putative Conidial yellow pigment biosynthesis polyketide synthase</fullName>
    </submittedName>
</protein>
<dbReference type="InterPro" id="IPR032088">
    <property type="entry name" value="SAT"/>
</dbReference>
<dbReference type="Pfam" id="PF16073">
    <property type="entry name" value="SAT"/>
    <property type="match status" value="1"/>
</dbReference>
<dbReference type="GO" id="GO:0004312">
    <property type="term" value="F:fatty acid synthase activity"/>
    <property type="evidence" value="ECO:0007669"/>
    <property type="project" value="TreeGrafter"/>
</dbReference>
<dbReference type="GO" id="GO:0031177">
    <property type="term" value="F:phosphopantetheine binding"/>
    <property type="evidence" value="ECO:0007669"/>
    <property type="project" value="InterPro"/>
</dbReference>
<sequence>MPFAANLEDLNERYHISGIKHSGIESALLCATQIAHYLDRAEKVPEDSASPNNTTLVGLSTGLFAAAAISCSASLSALIQVGVQATVLAFRTGSYVAALADQLGGANDNANPWAYSISADEAQAASKLDEFHAEKASHLHPELQIEKVLGLKNSRISDVLESSRPNSRILSSATGQSFEEQSALQLFSAVAENVLTKSSHLQNVLDGCKSESTGRTLVIPVGPTSFATTVVDSLRSASGSDVVLRRAPFGNNEPAPFAGSGSSSTGKLAIVGMAGRFPDAASHELLWELLEKGLAVHREVPPDRFPVKTHVDPSGKTVNTSHTPFGCWIENPGLFDPRFFNMSPREAFQTDPMQRMALSTAFEALEMSGYTPNRTPSTRLDRVGTFYGQTSDDWREINAAQEVDTYFITGGVRAFGPGRINYHFGFSGPSFNVDTACSSSAAALQLAYTSLCAKDCDTAIVGGLSCMTNSDIFAGLSHGYCRADGVGTIIVKRLEDAISDKDNVLAVILGSATNHSADAVSITHPHGGTQEILYRSILRKAGVDPLDIDYVEMHGTGTQAGDGTEMKSVTNVFAPADRKRTAEQPLYLGAVKANVGHGEAASGITALIKVLMMLQKNAIPPHVGIKNTINVGFPKDLAERNAKSKSAMFRNASRLVDYLEANPKTTISDLAYTTTARRIQHNWRMTFSASDIQQAKSIIKSKMNDTFVPVHSVPPKVAYTFTGQGSHYAGLGKDLYNNSSVFRENILEFDRIARIQGFPSFLPLIDGSVTDVSTLSPVVVQIGMVCFEVAMARLWASWGVNPSVLVGHSLGEYSALCVSGVLSASDTIYLVGARAQLLVEKCTANTHAMLAVQGSVDALNEALPEMAGSLSVACINGPRETVLGGEAGAMADLAEKLTQSGFKCTKLQVPFAFHTAQVDAILDDFEKLAASVRFGSANIPLISPLLGRPLSEGESIDPTYLRNHAREAVNFLAGLTSSQELGIIDEKTVWIEVGPHSVCSGMVKSTFGATTITAPSLRRNEEAYKTISASLCALQNAGMNIDWNEYHRDFSDSVRLLSLPTYSYDDKNYWIQYEGDWSLNKGRKAAGALPAPEIVKSSLSTTSVHEVVKETISDHVATVVTETDIARPDLRPLVTGHVVNGSYLCPSSLYGDMAMTVCEYGYKLIDPDVKDLVMDITHMEVPKSLIADPAGKSQILTLTATIDINRRSASLVFSSGSDKSKVEHAHCRVLFGTREAYLSEFQRQSYLIQSRVDWLKKAESEGEAHKIGRGLAYKLFAALVDYDKRYRGMEEVILHSENMEATSRVVFQTTPEDGTFNCSPYWIDSVAHISGFIVNGSDAIDSKENVYISHGWESFRIAEPLSATKTYRSYVRMQPVEKKVLQGDVYIFDGDRIIGMVGGLKFQCIQRRVLNMLMPPVGAAAASKPAARAAPPQVTTKKPVKTAQVTKDSISKVNQRLTSVTSAVMNILATEIGVGLDELVDNLAWNDLGCDSLMSLTVSGKLREDLEIDVPSSAFTDNATIGEFKAFLSKYERKESVVTTTSDSSSSHDTATPELEDSEDTEVTTPSDTSEEEKEPSNDSELGNIIRTTIAGEMGVDIDEIIDLSDLTEIGMDSLMSLSILGILRERTGMNLPADLLANNPSIKAIEKSLNIGGTKAAKPAKAPAKKPSAPAKSISATTERLATSVLLQGNSKKATKHLWMVPDGSGSATSYTEISEIGPNVAVWGLNSPYMKVPEEYKCGVIGMASSFISEIKRRQPVGPYLLAGWSAGGVIAFEAVNQLIKNGDEVEQLIIIDAPCPDIIEPLPASLHRWFGEIGLLGDGDLSKLPKWLLPHFAASVTALSNYSAELIDPKKSPFVTAIWCEDGVCHLPTDPRPDPFPYGHAQFLLDNRTDFGPNLWDKYLNGERFVTKHMPGNHFSMMKGDLFQFPQGMRGPGSSSFHSMRSKSMAEIPAFPPMEPYFEGGQPDVMMFGQMPGMGQFQKDVYQPNEMIANPSTFGKVTSFYRAASQNYFGFTSQNQYQPQQLSLTIGAYKIAEEDGRWLEMEILLRELRKLEDVLGKFQDVVSKDEMEEHGGVQNAVLSYLRQSLNVTFEVLNMRRNMPQSSRG</sequence>
<dbReference type="Gene3D" id="3.10.129.110">
    <property type="entry name" value="Polyketide synthase dehydratase"/>
    <property type="match status" value="1"/>
</dbReference>
<dbReference type="Gene3D" id="3.30.70.3290">
    <property type="match status" value="1"/>
</dbReference>
<feature type="region of interest" description="N-terminal hotdog fold" evidence="4">
    <location>
        <begin position="1105"/>
        <end position="1236"/>
    </location>
</feature>
<dbReference type="FunFam" id="3.40.366.10:FF:000002">
    <property type="entry name" value="Probable polyketide synthase 2"/>
    <property type="match status" value="1"/>
</dbReference>
<dbReference type="Gene3D" id="1.10.1200.10">
    <property type="entry name" value="ACP-like"/>
    <property type="match status" value="2"/>
</dbReference>
<evidence type="ECO:0000313" key="9">
    <source>
        <dbReference type="EMBL" id="EHL00222.1"/>
    </source>
</evidence>
<name>H0EML4_GLAL7</name>
<feature type="domain" description="Ketosynthase family 3 (KS3)" evidence="7">
    <location>
        <begin position="265"/>
        <end position="669"/>
    </location>
</feature>
<evidence type="ECO:0000256" key="1">
    <source>
        <dbReference type="ARBA" id="ARBA00022450"/>
    </source>
</evidence>
<proteinExistence type="predicted"/>
<dbReference type="Proteomes" id="UP000005446">
    <property type="component" value="Unassembled WGS sequence"/>
</dbReference>
<dbReference type="InterPro" id="IPR009081">
    <property type="entry name" value="PP-bd_ACP"/>
</dbReference>
<accession>H0EML4</accession>
<dbReference type="Pfam" id="PF00550">
    <property type="entry name" value="PP-binding"/>
    <property type="match status" value="2"/>
</dbReference>
<dbReference type="SUPFAM" id="SSF53901">
    <property type="entry name" value="Thiolase-like"/>
    <property type="match status" value="1"/>
</dbReference>
<dbReference type="InterPro" id="IPR042104">
    <property type="entry name" value="PKS_dehydratase_sf"/>
</dbReference>
<feature type="active site" description="Proton donor; for dehydratase activity" evidence="4">
    <location>
        <position position="1324"/>
    </location>
</feature>
<dbReference type="Pfam" id="PF02801">
    <property type="entry name" value="Ketoacyl-synt_C"/>
    <property type="match status" value="1"/>
</dbReference>
<dbReference type="Gene3D" id="3.40.50.1820">
    <property type="entry name" value="alpha/beta hydrolase"/>
    <property type="match status" value="1"/>
</dbReference>
<dbReference type="Pfam" id="PF00109">
    <property type="entry name" value="ketoacyl-synt"/>
    <property type="match status" value="1"/>
</dbReference>
<dbReference type="InterPro" id="IPR029058">
    <property type="entry name" value="AB_hydrolase_fold"/>
</dbReference>
<dbReference type="InterPro" id="IPR020806">
    <property type="entry name" value="PKS_PP-bd"/>
</dbReference>
<dbReference type="SUPFAM" id="SSF55048">
    <property type="entry name" value="Probable ACP-binding domain of malonyl-CoA ACP transacylase"/>
    <property type="match status" value="1"/>
</dbReference>
<dbReference type="SUPFAM" id="SSF52151">
    <property type="entry name" value="FabD/lysophospholipase-like"/>
    <property type="match status" value="1"/>
</dbReference>
<comment type="caution">
    <text evidence="9">The sequence shown here is derived from an EMBL/GenBank/DDBJ whole genome shotgun (WGS) entry which is preliminary data.</text>
</comment>
<dbReference type="HOGENOM" id="CLU_000022_6_0_1"/>
<evidence type="ECO:0000259" key="8">
    <source>
        <dbReference type="PROSITE" id="PS52019"/>
    </source>
</evidence>
<dbReference type="InterPro" id="IPR014043">
    <property type="entry name" value="Acyl_transferase_dom"/>
</dbReference>
<feature type="compositionally biased region" description="Low complexity" evidence="5">
    <location>
        <begin position="1538"/>
        <end position="1550"/>
    </location>
</feature>
<dbReference type="InterPro" id="IPR036736">
    <property type="entry name" value="ACP-like_sf"/>
</dbReference>
<feature type="active site" description="Proton acceptor; for dehydratase activity" evidence="4">
    <location>
        <position position="1137"/>
    </location>
</feature>
<dbReference type="SMART" id="SM00827">
    <property type="entry name" value="PKS_AT"/>
    <property type="match status" value="1"/>
</dbReference>
<dbReference type="FunFam" id="3.10.129.110:FF:000001">
    <property type="entry name" value="Sterigmatocystin biosynthesis polyketide synthase"/>
    <property type="match status" value="1"/>
</dbReference>
<dbReference type="SUPFAM" id="SSF53474">
    <property type="entry name" value="alpha/beta-Hydrolases"/>
    <property type="match status" value="1"/>
</dbReference>
<dbReference type="CDD" id="cd00833">
    <property type="entry name" value="PKS"/>
    <property type="match status" value="1"/>
</dbReference>
<dbReference type="InterPro" id="IPR001031">
    <property type="entry name" value="Thioesterase"/>
</dbReference>
<keyword evidence="3" id="KW-0808">Transferase</keyword>
<dbReference type="InterPro" id="IPR049551">
    <property type="entry name" value="PKS_DH_C"/>
</dbReference>
<dbReference type="InParanoid" id="H0EML4"/>
<dbReference type="PROSITE" id="PS50075">
    <property type="entry name" value="CARRIER"/>
    <property type="match status" value="2"/>
</dbReference>
<dbReference type="NCBIfam" id="TIGR04532">
    <property type="entry name" value="PT_fungal_PKS"/>
    <property type="match status" value="1"/>
</dbReference>
<dbReference type="InterPro" id="IPR030918">
    <property type="entry name" value="PT_fungal_PKS"/>
</dbReference>
<evidence type="ECO:0000256" key="2">
    <source>
        <dbReference type="ARBA" id="ARBA00022553"/>
    </source>
</evidence>
<dbReference type="SUPFAM" id="SSF47336">
    <property type="entry name" value="ACP-like"/>
    <property type="match status" value="2"/>
</dbReference>
<organism evidence="9 10">
    <name type="scientific">Glarea lozoyensis (strain ATCC 74030 / MF5533)</name>
    <dbReference type="NCBI Taxonomy" id="1104152"/>
    <lineage>
        <taxon>Eukaryota</taxon>
        <taxon>Fungi</taxon>
        <taxon>Dikarya</taxon>
        <taxon>Ascomycota</taxon>
        <taxon>Pezizomycotina</taxon>
        <taxon>Leotiomycetes</taxon>
        <taxon>Helotiales</taxon>
        <taxon>Helotiaceae</taxon>
        <taxon>Glarea</taxon>
    </lineage>
</organism>
<dbReference type="InterPro" id="IPR014031">
    <property type="entry name" value="Ketoacyl_synth_C"/>
</dbReference>
<dbReference type="InterPro" id="IPR016035">
    <property type="entry name" value="Acyl_Trfase/lysoPLipase"/>
</dbReference>
<evidence type="ECO:0000256" key="5">
    <source>
        <dbReference type="SAM" id="MobiDB-lite"/>
    </source>
</evidence>
<dbReference type="GO" id="GO:0006633">
    <property type="term" value="P:fatty acid biosynthetic process"/>
    <property type="evidence" value="ECO:0007669"/>
    <property type="project" value="InterPro"/>
</dbReference>
<feature type="domain" description="Carrier" evidence="6">
    <location>
        <begin position="1577"/>
        <end position="1654"/>
    </location>
</feature>
<dbReference type="PROSITE" id="PS52004">
    <property type="entry name" value="KS3_2"/>
    <property type="match status" value="1"/>
</dbReference>
<reference evidence="9 10" key="1">
    <citation type="journal article" date="2012" name="Eukaryot. Cell">
        <title>Genome sequence of the fungus Glarea lozoyensis: the first genome sequence of a species from the Helotiaceae family.</title>
        <authorList>
            <person name="Youssar L."/>
            <person name="Gruening B.A."/>
            <person name="Erxleben A."/>
            <person name="Guenther S."/>
            <person name="Huettel W."/>
        </authorList>
    </citation>
    <scope>NUCLEOTIDE SEQUENCE [LARGE SCALE GENOMIC DNA]</scope>
    <source>
        <strain evidence="10">ATCC 74030 / MF5533</strain>
    </source>
</reference>
<dbReference type="InterPro" id="IPR018201">
    <property type="entry name" value="Ketoacyl_synth_AS"/>
</dbReference>
<dbReference type="InterPro" id="IPR020841">
    <property type="entry name" value="PKS_Beta-ketoAc_synthase_dom"/>
</dbReference>
<dbReference type="PANTHER" id="PTHR43775">
    <property type="entry name" value="FATTY ACID SYNTHASE"/>
    <property type="match status" value="1"/>
</dbReference>
<dbReference type="Gene3D" id="3.40.366.10">
    <property type="entry name" value="Malonyl-Coenzyme A Acyl Carrier Protein, domain 2"/>
    <property type="match status" value="2"/>
</dbReference>
<feature type="domain" description="PKS/mFAS DH" evidence="8">
    <location>
        <begin position="1105"/>
        <end position="1411"/>
    </location>
</feature>
<dbReference type="InterPro" id="IPR049900">
    <property type="entry name" value="PKS_mFAS_DH"/>
</dbReference>
<dbReference type="Gene3D" id="3.40.47.10">
    <property type="match status" value="1"/>
</dbReference>
<feature type="domain" description="Carrier" evidence="6">
    <location>
        <begin position="1451"/>
        <end position="1532"/>
    </location>
</feature>
<evidence type="ECO:0000259" key="6">
    <source>
        <dbReference type="PROSITE" id="PS50075"/>
    </source>
</evidence>
<dbReference type="SMART" id="SM00825">
    <property type="entry name" value="PKS_KS"/>
    <property type="match status" value="1"/>
</dbReference>
<dbReference type="InterPro" id="IPR016039">
    <property type="entry name" value="Thiolase-like"/>
</dbReference>
<evidence type="ECO:0000259" key="7">
    <source>
        <dbReference type="PROSITE" id="PS52004"/>
    </source>
</evidence>
<dbReference type="PROSITE" id="PS52019">
    <property type="entry name" value="PKS_MFAS_DH"/>
    <property type="match status" value="1"/>
</dbReference>
<dbReference type="SMART" id="SM00823">
    <property type="entry name" value="PKS_PP"/>
    <property type="match status" value="2"/>
</dbReference>
<dbReference type="Pfam" id="PF14765">
    <property type="entry name" value="PS-DH"/>
    <property type="match status" value="1"/>
</dbReference>